<evidence type="ECO:0000313" key="1">
    <source>
        <dbReference type="EMBL" id="BAS79625.1"/>
    </source>
</evidence>
<reference evidence="1 2" key="2">
    <citation type="journal article" date="2013" name="Plant Cell Physiol.">
        <title>Rice Annotation Project Database (RAP-DB): an integrative and interactive database for rice genomics.</title>
        <authorList>
            <person name="Sakai H."/>
            <person name="Lee S.S."/>
            <person name="Tanaka T."/>
            <person name="Numa H."/>
            <person name="Kim J."/>
            <person name="Kawahara Y."/>
            <person name="Wakimoto H."/>
            <person name="Yang C.C."/>
            <person name="Iwamoto M."/>
            <person name="Abe T."/>
            <person name="Yamada Y."/>
            <person name="Muto A."/>
            <person name="Inokuchi H."/>
            <person name="Ikemura T."/>
            <person name="Matsumoto T."/>
            <person name="Sasaki T."/>
            <person name="Itoh T."/>
        </authorList>
    </citation>
    <scope>NUCLEOTIDE SEQUENCE [LARGE SCALE GENOMIC DNA]</scope>
    <source>
        <strain evidence="2">cv. Nipponbare</strain>
    </source>
</reference>
<organism evidence="1 2">
    <name type="scientific">Oryza sativa subsp. japonica</name>
    <name type="common">Rice</name>
    <dbReference type="NCBI Taxonomy" id="39947"/>
    <lineage>
        <taxon>Eukaryota</taxon>
        <taxon>Viridiplantae</taxon>
        <taxon>Streptophyta</taxon>
        <taxon>Embryophyta</taxon>
        <taxon>Tracheophyta</taxon>
        <taxon>Spermatophyta</taxon>
        <taxon>Magnoliopsida</taxon>
        <taxon>Liliopsida</taxon>
        <taxon>Poales</taxon>
        <taxon>Poaceae</taxon>
        <taxon>BOP clade</taxon>
        <taxon>Oryzoideae</taxon>
        <taxon>Oryzeae</taxon>
        <taxon>Oryzinae</taxon>
        <taxon>Oryza</taxon>
        <taxon>Oryza sativa</taxon>
    </lineage>
</organism>
<keyword evidence="2" id="KW-1185">Reference proteome</keyword>
<evidence type="ECO:0000313" key="2">
    <source>
        <dbReference type="Proteomes" id="UP000059680"/>
    </source>
</evidence>
<dbReference type="Gramene" id="Os02t0602201-00">
    <property type="protein sequence ID" value="Os02t0602201-00"/>
    <property type="gene ID" value="Os02g0602201"/>
</dbReference>
<dbReference type="EMBL" id="AP014958">
    <property type="protein sequence ID" value="BAS79625.1"/>
    <property type="molecule type" value="Genomic_DNA"/>
</dbReference>
<dbReference type="PaxDb" id="39947-A0A0N7KFM4"/>
<dbReference type="AlphaFoldDB" id="A0A0N7KFM4"/>
<reference evidence="1 2" key="3">
    <citation type="journal article" date="2013" name="Rice">
        <title>Improvement of the Oryza sativa Nipponbare reference genome using next generation sequence and optical map data.</title>
        <authorList>
            <person name="Kawahara Y."/>
            <person name="de la Bastide M."/>
            <person name="Hamilton J.P."/>
            <person name="Kanamori H."/>
            <person name="McCombie W.R."/>
            <person name="Ouyang S."/>
            <person name="Schwartz D.C."/>
            <person name="Tanaka T."/>
            <person name="Wu J."/>
            <person name="Zhou S."/>
            <person name="Childs K.L."/>
            <person name="Davidson R.M."/>
            <person name="Lin H."/>
            <person name="Quesada-Ocampo L."/>
            <person name="Vaillancourt B."/>
            <person name="Sakai H."/>
            <person name="Lee S.S."/>
            <person name="Kim J."/>
            <person name="Numa H."/>
            <person name="Itoh T."/>
            <person name="Buell C.R."/>
            <person name="Matsumoto T."/>
        </authorList>
    </citation>
    <scope>NUCLEOTIDE SEQUENCE [LARGE SCALE GENOMIC DNA]</scope>
    <source>
        <strain evidence="2">cv. Nipponbare</strain>
    </source>
</reference>
<accession>A0A0N7KFM4</accession>
<dbReference type="Proteomes" id="UP000059680">
    <property type="component" value="Chromosome 2"/>
</dbReference>
<gene>
    <name evidence="1" type="ordered locus">Os02g0602201</name>
    <name evidence="1" type="ORF">OSNPB_020602201</name>
</gene>
<reference evidence="2" key="1">
    <citation type="journal article" date="2005" name="Nature">
        <title>The map-based sequence of the rice genome.</title>
        <authorList>
            <consortium name="International rice genome sequencing project (IRGSP)"/>
            <person name="Matsumoto T."/>
            <person name="Wu J."/>
            <person name="Kanamori H."/>
            <person name="Katayose Y."/>
            <person name="Fujisawa M."/>
            <person name="Namiki N."/>
            <person name="Mizuno H."/>
            <person name="Yamamoto K."/>
            <person name="Antonio B.A."/>
            <person name="Baba T."/>
            <person name="Sakata K."/>
            <person name="Nagamura Y."/>
            <person name="Aoki H."/>
            <person name="Arikawa K."/>
            <person name="Arita K."/>
            <person name="Bito T."/>
            <person name="Chiden Y."/>
            <person name="Fujitsuka N."/>
            <person name="Fukunaka R."/>
            <person name="Hamada M."/>
            <person name="Harada C."/>
            <person name="Hayashi A."/>
            <person name="Hijishita S."/>
            <person name="Honda M."/>
            <person name="Hosokawa S."/>
            <person name="Ichikawa Y."/>
            <person name="Idonuma A."/>
            <person name="Iijima M."/>
            <person name="Ikeda M."/>
            <person name="Ikeno M."/>
            <person name="Ito K."/>
            <person name="Ito S."/>
            <person name="Ito T."/>
            <person name="Ito Y."/>
            <person name="Ito Y."/>
            <person name="Iwabuchi A."/>
            <person name="Kamiya K."/>
            <person name="Karasawa W."/>
            <person name="Kurita K."/>
            <person name="Katagiri S."/>
            <person name="Kikuta A."/>
            <person name="Kobayashi H."/>
            <person name="Kobayashi N."/>
            <person name="Machita K."/>
            <person name="Maehara T."/>
            <person name="Masukawa M."/>
            <person name="Mizubayashi T."/>
            <person name="Mukai Y."/>
            <person name="Nagasaki H."/>
            <person name="Nagata Y."/>
            <person name="Naito S."/>
            <person name="Nakashima M."/>
            <person name="Nakama Y."/>
            <person name="Nakamichi Y."/>
            <person name="Nakamura M."/>
            <person name="Meguro A."/>
            <person name="Negishi M."/>
            <person name="Ohta I."/>
            <person name="Ohta T."/>
            <person name="Okamoto M."/>
            <person name="Ono N."/>
            <person name="Saji S."/>
            <person name="Sakaguchi M."/>
            <person name="Sakai K."/>
            <person name="Shibata M."/>
            <person name="Shimokawa T."/>
            <person name="Song J."/>
            <person name="Takazaki Y."/>
            <person name="Terasawa K."/>
            <person name="Tsugane M."/>
            <person name="Tsuji K."/>
            <person name="Ueda S."/>
            <person name="Waki K."/>
            <person name="Yamagata H."/>
            <person name="Yamamoto M."/>
            <person name="Yamamoto S."/>
            <person name="Yamane H."/>
            <person name="Yoshiki S."/>
            <person name="Yoshihara R."/>
            <person name="Yukawa K."/>
            <person name="Zhong H."/>
            <person name="Yano M."/>
            <person name="Yuan Q."/>
            <person name="Ouyang S."/>
            <person name="Liu J."/>
            <person name="Jones K.M."/>
            <person name="Gansberger K."/>
            <person name="Moffat K."/>
            <person name="Hill J."/>
            <person name="Bera J."/>
            <person name="Fadrosh D."/>
            <person name="Jin S."/>
            <person name="Johri S."/>
            <person name="Kim M."/>
            <person name="Overton L."/>
            <person name="Reardon M."/>
            <person name="Tsitrin T."/>
            <person name="Vuong H."/>
            <person name="Weaver B."/>
            <person name="Ciecko A."/>
            <person name="Tallon L."/>
            <person name="Jackson J."/>
            <person name="Pai G."/>
            <person name="Aken S.V."/>
            <person name="Utterback T."/>
            <person name="Reidmuller S."/>
            <person name="Feldblyum T."/>
            <person name="Hsiao J."/>
            <person name="Zismann V."/>
            <person name="Iobst S."/>
            <person name="de Vazeille A.R."/>
            <person name="Buell C.R."/>
            <person name="Ying K."/>
            <person name="Li Y."/>
            <person name="Lu T."/>
            <person name="Huang Y."/>
            <person name="Zhao Q."/>
            <person name="Feng Q."/>
            <person name="Zhang L."/>
            <person name="Zhu J."/>
            <person name="Weng Q."/>
            <person name="Mu J."/>
            <person name="Lu Y."/>
            <person name="Fan D."/>
            <person name="Liu Y."/>
            <person name="Guan J."/>
            <person name="Zhang Y."/>
            <person name="Yu S."/>
            <person name="Liu X."/>
            <person name="Zhang Y."/>
            <person name="Hong G."/>
            <person name="Han B."/>
            <person name="Choisne N."/>
            <person name="Demange N."/>
            <person name="Orjeda G."/>
            <person name="Samain S."/>
            <person name="Cattolico L."/>
            <person name="Pelletier E."/>
            <person name="Couloux A."/>
            <person name="Segurens B."/>
            <person name="Wincker P."/>
            <person name="D'Hont A."/>
            <person name="Scarpelli C."/>
            <person name="Weissenbach J."/>
            <person name="Salanoubat M."/>
            <person name="Quetier F."/>
            <person name="Yu Y."/>
            <person name="Kim H.R."/>
            <person name="Rambo T."/>
            <person name="Currie J."/>
            <person name="Collura K."/>
            <person name="Luo M."/>
            <person name="Yang T."/>
            <person name="Ammiraju J.S.S."/>
            <person name="Engler F."/>
            <person name="Soderlund C."/>
            <person name="Wing R.A."/>
            <person name="Palmer L.E."/>
            <person name="de la Bastide M."/>
            <person name="Spiegel L."/>
            <person name="Nascimento L."/>
            <person name="Zutavern T."/>
            <person name="O'Shaughnessy A."/>
            <person name="Dike S."/>
            <person name="Dedhia N."/>
            <person name="Preston R."/>
            <person name="Balija V."/>
            <person name="McCombie W.R."/>
            <person name="Chow T."/>
            <person name="Chen H."/>
            <person name="Chung M."/>
            <person name="Chen C."/>
            <person name="Shaw J."/>
            <person name="Wu H."/>
            <person name="Hsiao K."/>
            <person name="Chao Y."/>
            <person name="Chu M."/>
            <person name="Cheng C."/>
            <person name="Hour A."/>
            <person name="Lee P."/>
            <person name="Lin S."/>
            <person name="Lin Y."/>
            <person name="Liou J."/>
            <person name="Liu S."/>
            <person name="Hsing Y."/>
            <person name="Raghuvanshi S."/>
            <person name="Mohanty A."/>
            <person name="Bharti A.K."/>
            <person name="Gaur A."/>
            <person name="Gupta V."/>
            <person name="Kumar D."/>
            <person name="Ravi V."/>
            <person name="Vij S."/>
            <person name="Kapur A."/>
            <person name="Khurana P."/>
            <person name="Khurana P."/>
            <person name="Khurana J.P."/>
            <person name="Tyagi A.K."/>
            <person name="Gaikwad K."/>
            <person name="Singh A."/>
            <person name="Dalal V."/>
            <person name="Srivastava S."/>
            <person name="Dixit A."/>
            <person name="Pal A.K."/>
            <person name="Ghazi I.A."/>
            <person name="Yadav M."/>
            <person name="Pandit A."/>
            <person name="Bhargava A."/>
            <person name="Sureshbabu K."/>
            <person name="Batra K."/>
            <person name="Sharma T.R."/>
            <person name="Mohapatra T."/>
            <person name="Singh N.K."/>
            <person name="Messing J."/>
            <person name="Nelson A.B."/>
            <person name="Fuks G."/>
            <person name="Kavchok S."/>
            <person name="Keizer G."/>
            <person name="Linton E."/>
            <person name="Llaca V."/>
            <person name="Song R."/>
            <person name="Tanyolac B."/>
            <person name="Young S."/>
            <person name="Ho-Il K."/>
            <person name="Hahn J.H."/>
            <person name="Sangsakoo G."/>
            <person name="Vanavichit A."/>
            <person name="de Mattos Luiz.A.T."/>
            <person name="Zimmer P.D."/>
            <person name="Malone G."/>
            <person name="Dellagostin O."/>
            <person name="de Oliveira A.C."/>
            <person name="Bevan M."/>
            <person name="Bancroft I."/>
            <person name="Minx P."/>
            <person name="Cordum H."/>
            <person name="Wilson R."/>
            <person name="Cheng Z."/>
            <person name="Jin W."/>
            <person name="Jiang J."/>
            <person name="Leong S.A."/>
            <person name="Iwama H."/>
            <person name="Gojobori T."/>
            <person name="Itoh T."/>
            <person name="Niimura Y."/>
            <person name="Fujii Y."/>
            <person name="Habara T."/>
            <person name="Sakai H."/>
            <person name="Sato Y."/>
            <person name="Wilson G."/>
            <person name="Kumar K."/>
            <person name="McCouch S."/>
            <person name="Juretic N."/>
            <person name="Hoen D."/>
            <person name="Wright S."/>
            <person name="Bruskiewich R."/>
            <person name="Bureau T."/>
            <person name="Miyao A."/>
            <person name="Hirochika H."/>
            <person name="Nishikawa T."/>
            <person name="Kadowaki K."/>
            <person name="Sugiura M."/>
            <person name="Burr B."/>
            <person name="Sasaki T."/>
        </authorList>
    </citation>
    <scope>NUCLEOTIDE SEQUENCE [LARGE SCALE GENOMIC DNA]</scope>
    <source>
        <strain evidence="2">cv. Nipponbare</strain>
    </source>
</reference>
<dbReference type="InParanoid" id="A0A0N7KFM4"/>
<name>A0A0N7KFM4_ORYSJ</name>
<sequence length="131" mass="14263">MLSPFSTSRSRFALPCNTPESDDLEELLTELYTSTSPDSGLVTFFVDPRSIESTGDTLFFFLGTNTFSSSSPASAHLEVRMFLIVGYPSSSSSTILFFSYSCTLSTDTSKIIGECPSPMLDSELMTGKECD</sequence>
<proteinExistence type="predicted"/>
<protein>
    <submittedName>
        <fullName evidence="1">Os02g0602201 protein</fullName>
    </submittedName>
</protein>